<proteinExistence type="inferred from homology"/>
<keyword evidence="2" id="KW-0508">mRNA splicing</keyword>
<keyword evidence="1" id="KW-0507">mRNA processing</keyword>
<dbReference type="PANTHER" id="PTHR13211:SF0">
    <property type="entry name" value="TELOMERASE CAJAL BODY PROTEIN 1"/>
    <property type="match status" value="1"/>
</dbReference>
<keyword evidence="8" id="KW-1185">Reference proteome</keyword>
<dbReference type="InterPro" id="IPR051150">
    <property type="entry name" value="SWT21/TCAB1_mRNA_Telomere"/>
</dbReference>
<evidence type="ECO:0000256" key="2">
    <source>
        <dbReference type="ARBA" id="ARBA00023187"/>
    </source>
</evidence>
<gene>
    <name evidence="7" type="ORF">WICMUC_005864</name>
</gene>
<accession>A0A9P8P2H0</accession>
<dbReference type="OrthoDB" id="239865at2759"/>
<dbReference type="InterPro" id="IPR015943">
    <property type="entry name" value="WD40/YVTN_repeat-like_dom_sf"/>
</dbReference>
<evidence type="ECO:0000256" key="5">
    <source>
        <dbReference type="ARBA" id="ARBA00038575"/>
    </source>
</evidence>
<comment type="subunit">
    <text evidence="5">Associates with snRNPs.</text>
</comment>
<dbReference type="EMBL" id="JAEUBF010001524">
    <property type="protein sequence ID" value="KAH3663925.1"/>
    <property type="molecule type" value="Genomic_DNA"/>
</dbReference>
<dbReference type="Gene3D" id="2.130.10.10">
    <property type="entry name" value="YVTN repeat-like/Quinoprotein amine dehydrogenase"/>
    <property type="match status" value="1"/>
</dbReference>
<evidence type="ECO:0000256" key="1">
    <source>
        <dbReference type="ARBA" id="ARBA00022664"/>
    </source>
</evidence>
<dbReference type="Proteomes" id="UP000769528">
    <property type="component" value="Unassembled WGS sequence"/>
</dbReference>
<evidence type="ECO:0000256" key="4">
    <source>
        <dbReference type="ARBA" id="ARBA00038156"/>
    </source>
</evidence>
<evidence type="ECO:0000256" key="6">
    <source>
        <dbReference type="ARBA" id="ARBA00040352"/>
    </source>
</evidence>
<comment type="caution">
    <text evidence="7">The sequence shown here is derived from an EMBL/GenBank/DDBJ whole genome shotgun (WGS) entry which is preliminary data.</text>
</comment>
<reference evidence="7" key="2">
    <citation type="submission" date="2021-01" db="EMBL/GenBank/DDBJ databases">
        <authorList>
            <person name="Schikora-Tamarit M.A."/>
        </authorList>
    </citation>
    <scope>NUCLEOTIDE SEQUENCE</scope>
    <source>
        <strain evidence="7">CBS6341</strain>
    </source>
</reference>
<dbReference type="AlphaFoldDB" id="A0A9P8P2H0"/>
<comment type="function">
    <text evidence="3">Involved in mRNA splicing. Helps to stabilize the U1 snRNP-5' splice site interaction.</text>
</comment>
<evidence type="ECO:0000313" key="8">
    <source>
        <dbReference type="Proteomes" id="UP000769528"/>
    </source>
</evidence>
<dbReference type="InterPro" id="IPR036322">
    <property type="entry name" value="WD40_repeat_dom_sf"/>
</dbReference>
<comment type="similarity">
    <text evidence="4">Belongs to the SWT21 family.</text>
</comment>
<evidence type="ECO:0000256" key="3">
    <source>
        <dbReference type="ARBA" id="ARBA00037270"/>
    </source>
</evidence>
<dbReference type="PANTHER" id="PTHR13211">
    <property type="entry name" value="TELOMERASE CAJAL BODY PROTEIN 1"/>
    <property type="match status" value="1"/>
</dbReference>
<dbReference type="SUPFAM" id="SSF50978">
    <property type="entry name" value="WD40 repeat-like"/>
    <property type="match status" value="1"/>
</dbReference>
<name>A0A9P8P2H0_9ASCO</name>
<organism evidence="7 8">
    <name type="scientific">Wickerhamomyces mucosus</name>
    <dbReference type="NCBI Taxonomy" id="1378264"/>
    <lineage>
        <taxon>Eukaryota</taxon>
        <taxon>Fungi</taxon>
        <taxon>Dikarya</taxon>
        <taxon>Ascomycota</taxon>
        <taxon>Saccharomycotina</taxon>
        <taxon>Saccharomycetes</taxon>
        <taxon>Phaffomycetales</taxon>
        <taxon>Wickerhamomycetaceae</taxon>
        <taxon>Wickerhamomyces</taxon>
    </lineage>
</organism>
<dbReference type="GO" id="GO:0008380">
    <property type="term" value="P:RNA splicing"/>
    <property type="evidence" value="ECO:0007669"/>
    <property type="project" value="UniProtKB-KW"/>
</dbReference>
<dbReference type="GO" id="GO:0006397">
    <property type="term" value="P:mRNA processing"/>
    <property type="evidence" value="ECO:0007669"/>
    <property type="project" value="UniProtKB-KW"/>
</dbReference>
<sequence length="375" mass="42519">MFNFKVLQSSKSTFHNFGLSESIQLENDLQEKFINSNSNSEYTFPSFSNPNFISDTQFPNYIHRTKWLKDSSLITISQDNAIRLYIPSPDLLSLDNELILPYLRHFSSHSILTSEIHPNSSIYEGSIPVLLSSKEIPLKLMSLINGELITSYNNKNETVERYESVYSMKFLNEVNFLTGSNKNIKIYDLNRKDPIVTIENRGINSCITTLNSEFLERGSFITGTFSNKLTLYNSNCNIVQKFQCGNNGISQILESNNGKYLYIISRNSGKIKILDIRMSLKEVDQLSNLNFKNQRIYGDIFDNNQGLLIGSSNGELNWFKDSELGMSTTHEKIKLSDENSAISNVSINPSDANVIAISIGDRNSTKSELQIDKID</sequence>
<reference evidence="7" key="1">
    <citation type="journal article" date="2021" name="Open Biol.">
        <title>Shared evolutionary footprints suggest mitochondrial oxidative damage underlies multiple complex I losses in fungi.</title>
        <authorList>
            <person name="Schikora-Tamarit M.A."/>
            <person name="Marcet-Houben M."/>
            <person name="Nosek J."/>
            <person name="Gabaldon T."/>
        </authorList>
    </citation>
    <scope>NUCLEOTIDE SEQUENCE</scope>
    <source>
        <strain evidence="7">CBS6341</strain>
    </source>
</reference>
<evidence type="ECO:0000313" key="7">
    <source>
        <dbReference type="EMBL" id="KAH3663925.1"/>
    </source>
</evidence>
<protein>
    <recommendedName>
        <fullName evidence="6">Protein SWT21</fullName>
    </recommendedName>
</protein>